<organism evidence="4 5">
    <name type="scientific">Eremococcus coleocola ACS-139-V-Col8</name>
    <dbReference type="NCBI Taxonomy" id="908337"/>
    <lineage>
        <taxon>Bacteria</taxon>
        <taxon>Bacillati</taxon>
        <taxon>Bacillota</taxon>
        <taxon>Bacilli</taxon>
        <taxon>Lactobacillales</taxon>
        <taxon>Aerococcaceae</taxon>
        <taxon>Eremococcus</taxon>
    </lineage>
</organism>
<dbReference type="PANTHER" id="PTHR43479">
    <property type="entry name" value="ACREF/ENVCD OPERON REPRESSOR-RELATED"/>
    <property type="match status" value="1"/>
</dbReference>
<dbReference type="eggNOG" id="COG1309">
    <property type="taxonomic scope" value="Bacteria"/>
</dbReference>
<dbReference type="GO" id="GO:0003677">
    <property type="term" value="F:DNA binding"/>
    <property type="evidence" value="ECO:0007669"/>
    <property type="project" value="UniProtKB-UniRule"/>
</dbReference>
<dbReference type="AlphaFoldDB" id="E4KPY4"/>
<feature type="DNA-binding region" description="H-T-H motif" evidence="2">
    <location>
        <begin position="34"/>
        <end position="53"/>
    </location>
</feature>
<dbReference type="InterPro" id="IPR050624">
    <property type="entry name" value="HTH-type_Tx_Regulator"/>
</dbReference>
<proteinExistence type="predicted"/>
<dbReference type="OrthoDB" id="9812484at2"/>
<evidence type="ECO:0000256" key="1">
    <source>
        <dbReference type="ARBA" id="ARBA00023125"/>
    </source>
</evidence>
<sequence>MVEQRFLNLSPETRDRYTNQLLDIFHNKTNAAISVTDIVKGLEIARGSFYKYFKDIDDVSDYLLKQAIVQIHQDIQKHLDQTGDIFQGTQAYLQAVAALDPESKTYKQLRLIGLRRRLHAPHGHLAMQSALSQTVQKLGDQANWAFDTKDYQVFQGLLGDWVMNAVDKLVSQAWPLPAVLDELSHLHFWLTQSVYARQDSQTQEGGRR</sequence>
<name>E4KPY4_9LACT</name>
<keyword evidence="1 2" id="KW-0238">DNA-binding</keyword>
<dbReference type="InterPro" id="IPR001647">
    <property type="entry name" value="HTH_TetR"/>
</dbReference>
<dbReference type="PROSITE" id="PS50977">
    <property type="entry name" value="HTH_TETR_2"/>
    <property type="match status" value="1"/>
</dbReference>
<feature type="domain" description="HTH tetR-type" evidence="3">
    <location>
        <begin position="11"/>
        <end position="71"/>
    </location>
</feature>
<dbReference type="STRING" id="908337.HMPREF9257_1623"/>
<dbReference type="PANTHER" id="PTHR43479:SF11">
    <property type="entry name" value="ACREF_ENVCD OPERON REPRESSOR-RELATED"/>
    <property type="match status" value="1"/>
</dbReference>
<gene>
    <name evidence="4" type="ORF">HMPREF9257_1623</name>
</gene>
<dbReference type="EMBL" id="AENN01000015">
    <property type="protein sequence ID" value="EFR31121.1"/>
    <property type="molecule type" value="Genomic_DNA"/>
</dbReference>
<dbReference type="Proteomes" id="UP000005990">
    <property type="component" value="Unassembled WGS sequence"/>
</dbReference>
<protein>
    <recommendedName>
        <fullName evidence="3">HTH tetR-type domain-containing protein</fullName>
    </recommendedName>
</protein>
<keyword evidence="5" id="KW-1185">Reference proteome</keyword>
<evidence type="ECO:0000259" key="3">
    <source>
        <dbReference type="PROSITE" id="PS50977"/>
    </source>
</evidence>
<dbReference type="Gene3D" id="1.10.357.10">
    <property type="entry name" value="Tetracycline Repressor, domain 2"/>
    <property type="match status" value="1"/>
</dbReference>
<reference evidence="4 5" key="1">
    <citation type="submission" date="2010-10" db="EMBL/GenBank/DDBJ databases">
        <authorList>
            <person name="Durkin A.S."/>
            <person name="Madupu R."/>
            <person name="Torralba M."/>
            <person name="Gillis M."/>
            <person name="Methe B."/>
            <person name="Sutton G."/>
            <person name="Nelson K.E."/>
        </authorList>
    </citation>
    <scope>NUCLEOTIDE SEQUENCE [LARGE SCALE GENOMIC DNA]</scope>
    <source>
        <strain evidence="4 5">ACS-139-V-Col8</strain>
    </source>
</reference>
<comment type="caution">
    <text evidence="4">The sequence shown here is derived from an EMBL/GenBank/DDBJ whole genome shotgun (WGS) entry which is preliminary data.</text>
</comment>
<dbReference type="InterPro" id="IPR009057">
    <property type="entry name" value="Homeodomain-like_sf"/>
</dbReference>
<evidence type="ECO:0000256" key="2">
    <source>
        <dbReference type="PROSITE-ProRule" id="PRU00335"/>
    </source>
</evidence>
<dbReference type="SUPFAM" id="SSF46689">
    <property type="entry name" value="Homeodomain-like"/>
    <property type="match status" value="1"/>
</dbReference>
<accession>E4KPY4</accession>
<evidence type="ECO:0000313" key="5">
    <source>
        <dbReference type="Proteomes" id="UP000005990"/>
    </source>
</evidence>
<evidence type="ECO:0000313" key="4">
    <source>
        <dbReference type="EMBL" id="EFR31121.1"/>
    </source>
</evidence>
<dbReference type="RefSeq" id="WP_006418324.1">
    <property type="nucleotide sequence ID" value="NZ_AENN01000015.1"/>
</dbReference>